<sequence length="87" mass="9938">MNHNPQEPLTLAQARIIIARPTETTTDQQRLLAWTILKTARGQTCYQPRIRRAQRAQRRGHPAPDSNHEMFAYMRGANATSWPDDAA</sequence>
<dbReference type="AlphaFoldDB" id="A0A1H3FXK1"/>
<keyword evidence="2" id="KW-1185">Reference proteome</keyword>
<dbReference type="EMBL" id="FNOM01000053">
    <property type="protein sequence ID" value="SDX95802.1"/>
    <property type="molecule type" value="Genomic_DNA"/>
</dbReference>
<dbReference type="Proteomes" id="UP000198539">
    <property type="component" value="Unassembled WGS sequence"/>
</dbReference>
<accession>A0A1H3FXK1</accession>
<evidence type="ECO:0000313" key="1">
    <source>
        <dbReference type="EMBL" id="SDX95802.1"/>
    </source>
</evidence>
<dbReference type="STRING" id="564137.SAMN04488238_1535"/>
<gene>
    <name evidence="1" type="ORF">SAMN04488238_1535</name>
</gene>
<protein>
    <submittedName>
        <fullName evidence="1">Uncharacterized protein</fullName>
    </submittedName>
</protein>
<evidence type="ECO:0000313" key="2">
    <source>
        <dbReference type="Proteomes" id="UP000198539"/>
    </source>
</evidence>
<dbReference type="RefSeq" id="WP_092892958.1">
    <property type="nucleotide sequence ID" value="NZ_CP061498.1"/>
</dbReference>
<reference evidence="1 2" key="1">
    <citation type="submission" date="2016-10" db="EMBL/GenBank/DDBJ databases">
        <authorList>
            <person name="de Groot N.N."/>
        </authorList>
    </citation>
    <scope>NUCLEOTIDE SEQUENCE [LARGE SCALE GENOMIC DNA]</scope>
    <source>
        <strain evidence="1 2">CGMCC 1.8894</strain>
    </source>
</reference>
<organism evidence="1 2">
    <name type="scientific">Roseicitreum antarcticum</name>
    <dbReference type="NCBI Taxonomy" id="564137"/>
    <lineage>
        <taxon>Bacteria</taxon>
        <taxon>Pseudomonadati</taxon>
        <taxon>Pseudomonadota</taxon>
        <taxon>Alphaproteobacteria</taxon>
        <taxon>Rhodobacterales</taxon>
        <taxon>Paracoccaceae</taxon>
        <taxon>Roseicitreum</taxon>
    </lineage>
</organism>
<proteinExistence type="predicted"/>
<dbReference type="OrthoDB" id="7877124at2"/>
<name>A0A1H3FXK1_9RHOB</name>